<dbReference type="AlphaFoldDB" id="A0A5Q3Q750"/>
<feature type="region of interest" description="Disordered" evidence="1">
    <location>
        <begin position="60"/>
        <end position="83"/>
    </location>
</feature>
<dbReference type="Proteomes" id="UP000371041">
    <property type="component" value="Chromosome"/>
</dbReference>
<accession>A0A5Q3Q750</accession>
<dbReference type="RefSeq" id="WP_154076886.1">
    <property type="nucleotide sequence ID" value="NZ_CP045929.1"/>
</dbReference>
<keyword evidence="3" id="KW-1185">Reference proteome</keyword>
<name>A0A5Q3Q750_9PSEU</name>
<evidence type="ECO:0000313" key="2">
    <source>
        <dbReference type="EMBL" id="QGK70302.1"/>
    </source>
</evidence>
<protein>
    <submittedName>
        <fullName evidence="2">Uncharacterized protein</fullName>
    </submittedName>
</protein>
<evidence type="ECO:0000313" key="3">
    <source>
        <dbReference type="Proteomes" id="UP000371041"/>
    </source>
</evidence>
<organism evidence="2 3">
    <name type="scientific">Allosaccharopolyspora coralli</name>
    <dbReference type="NCBI Taxonomy" id="2665642"/>
    <lineage>
        <taxon>Bacteria</taxon>
        <taxon>Bacillati</taxon>
        <taxon>Actinomycetota</taxon>
        <taxon>Actinomycetes</taxon>
        <taxon>Pseudonocardiales</taxon>
        <taxon>Pseudonocardiaceae</taxon>
        <taxon>Allosaccharopolyspora</taxon>
    </lineage>
</organism>
<dbReference type="KEGG" id="sace:GIY23_12895"/>
<proteinExistence type="predicted"/>
<evidence type="ECO:0000256" key="1">
    <source>
        <dbReference type="SAM" id="MobiDB-lite"/>
    </source>
</evidence>
<reference evidence="3" key="1">
    <citation type="submission" date="2019-11" db="EMBL/GenBank/DDBJ databases">
        <title>The complete genome sequence of Saccharopolyspora sp. E2A.</title>
        <authorList>
            <person name="Zhang G."/>
        </authorList>
    </citation>
    <scope>NUCLEOTIDE SEQUENCE [LARGE SCALE GENOMIC DNA]</scope>
    <source>
        <strain evidence="3">E2A</strain>
    </source>
</reference>
<dbReference type="EMBL" id="CP045929">
    <property type="protein sequence ID" value="QGK70302.1"/>
    <property type="molecule type" value="Genomic_DNA"/>
</dbReference>
<sequence>MFVLAVDGDMITTQDFDDDSTALRFENADDTAWRCTACGARLIEDGDGVADESGRVECVAYDPDDDPDHDGDTGPEAGEGPHRAERVALSWANSAAIHTDPGEDSITVTISVGDPRGALAFSVRRIPDDADTNAGRLILHTPYPGEPMPHVDLTEDHTGTYWVS</sequence>
<gene>
    <name evidence="2" type="ORF">GIY23_12895</name>
</gene>